<gene>
    <name evidence="1" type="ORF">D1B31_15480</name>
</gene>
<dbReference type="OrthoDB" id="9802848at2"/>
<proteinExistence type="predicted"/>
<dbReference type="RefSeq" id="WP_118921964.1">
    <property type="nucleotide sequence ID" value="NZ_QWEG01000009.1"/>
</dbReference>
<evidence type="ECO:0000313" key="1">
    <source>
        <dbReference type="EMBL" id="RHW38169.1"/>
    </source>
</evidence>
<organism evidence="1 2">
    <name type="scientific">Neobacillus notoginsengisoli</name>
    <dbReference type="NCBI Taxonomy" id="1578198"/>
    <lineage>
        <taxon>Bacteria</taxon>
        <taxon>Bacillati</taxon>
        <taxon>Bacillota</taxon>
        <taxon>Bacilli</taxon>
        <taxon>Bacillales</taxon>
        <taxon>Bacillaceae</taxon>
        <taxon>Neobacillus</taxon>
    </lineage>
</organism>
<comment type="caution">
    <text evidence="1">The sequence shown here is derived from an EMBL/GenBank/DDBJ whole genome shotgun (WGS) entry which is preliminary data.</text>
</comment>
<dbReference type="AlphaFoldDB" id="A0A417YSB1"/>
<evidence type="ECO:0000313" key="2">
    <source>
        <dbReference type="Proteomes" id="UP000284416"/>
    </source>
</evidence>
<protein>
    <submittedName>
        <fullName evidence="1">Uncharacterized protein</fullName>
    </submittedName>
</protein>
<dbReference type="Proteomes" id="UP000284416">
    <property type="component" value="Unassembled WGS sequence"/>
</dbReference>
<sequence length="69" mass="7261">MSNVELITGNLGDHLLKEIEKASTCILSSFVMQSGVAFLKDPLKAAANRRGAGNKVCTGDSCSLPNPKL</sequence>
<keyword evidence="2" id="KW-1185">Reference proteome</keyword>
<accession>A0A417YSB1</accession>
<name>A0A417YSB1_9BACI</name>
<dbReference type="EMBL" id="QWEG01000009">
    <property type="protein sequence ID" value="RHW38169.1"/>
    <property type="molecule type" value="Genomic_DNA"/>
</dbReference>
<reference evidence="1 2" key="1">
    <citation type="journal article" date="2017" name="Int. J. Syst. Evol. Microbiol.">
        <title>Bacillus notoginsengisoli sp. nov., a novel bacterium isolated from the rhizosphere of Panax notoginseng.</title>
        <authorList>
            <person name="Zhang M.Y."/>
            <person name="Cheng J."/>
            <person name="Cai Y."/>
            <person name="Zhang T.Y."/>
            <person name="Wu Y.Y."/>
            <person name="Manikprabhu D."/>
            <person name="Li W.J."/>
            <person name="Zhang Y.X."/>
        </authorList>
    </citation>
    <scope>NUCLEOTIDE SEQUENCE [LARGE SCALE GENOMIC DNA]</scope>
    <source>
        <strain evidence="1 2">JCM 30743</strain>
    </source>
</reference>